<gene>
    <name evidence="7" type="ORF">HMPREF1535_02376</name>
</gene>
<evidence type="ECO:0000259" key="6">
    <source>
        <dbReference type="Pfam" id="PF04357"/>
    </source>
</evidence>
<reference evidence="7 8" key="1">
    <citation type="submission" date="2013-04" db="EMBL/GenBank/DDBJ databases">
        <title>The Genome Sequence of Parabacteroides goldsteinii DSM 19448.</title>
        <authorList>
            <consortium name="The Broad Institute Genomics Platform"/>
            <person name="Earl A."/>
            <person name="Ward D."/>
            <person name="Feldgarden M."/>
            <person name="Gevers D."/>
            <person name="Martens E."/>
            <person name="Sakamoto M."/>
            <person name="Benno Y."/>
            <person name="Song Y."/>
            <person name="Liu C."/>
            <person name="Lee J."/>
            <person name="Bolanos M."/>
            <person name="Vaisanen M.L."/>
            <person name="Finegold S.M."/>
            <person name="Walker B."/>
            <person name="Young S."/>
            <person name="Zeng Q."/>
            <person name="Gargeya S."/>
            <person name="Fitzgerald M."/>
            <person name="Haas B."/>
            <person name="Abouelleil A."/>
            <person name="Allen A.W."/>
            <person name="Alvarado L."/>
            <person name="Arachchi H.M."/>
            <person name="Berlin A.M."/>
            <person name="Chapman S.B."/>
            <person name="Gainer-Dewar J."/>
            <person name="Goldberg J."/>
            <person name="Griggs A."/>
            <person name="Gujja S."/>
            <person name="Hansen M."/>
            <person name="Howarth C."/>
            <person name="Imamovic A."/>
            <person name="Ireland A."/>
            <person name="Larimer J."/>
            <person name="McCowan C."/>
            <person name="Murphy C."/>
            <person name="Pearson M."/>
            <person name="Poon T.W."/>
            <person name="Priest M."/>
            <person name="Roberts A."/>
            <person name="Saif S."/>
            <person name="Shea T."/>
            <person name="Sisk P."/>
            <person name="Sykes S."/>
            <person name="Wortman J."/>
            <person name="Nusbaum C."/>
            <person name="Birren B."/>
        </authorList>
    </citation>
    <scope>NUCLEOTIDE SEQUENCE [LARGE SCALE GENOMIC DNA]</scope>
    <source>
        <strain evidence="7 8">DSM 19448</strain>
    </source>
</reference>
<comment type="caution">
    <text evidence="7">The sequence shown here is derived from an EMBL/GenBank/DDBJ whole genome shotgun (WGS) entry which is preliminary data.</text>
</comment>
<keyword evidence="3 5" id="KW-1133">Transmembrane helix</keyword>
<dbReference type="PANTHER" id="PTHR36985:SF1">
    <property type="entry name" value="TRANSLOCATION AND ASSEMBLY MODULE SUBUNIT TAMB"/>
    <property type="match status" value="1"/>
</dbReference>
<dbReference type="Proteomes" id="UP000033047">
    <property type="component" value="Unassembled WGS sequence"/>
</dbReference>
<dbReference type="InterPro" id="IPR007452">
    <property type="entry name" value="TamB_C"/>
</dbReference>
<dbReference type="HOGENOM" id="CLU_002997_0_0_10"/>
<dbReference type="GO" id="GO:0009306">
    <property type="term" value="P:protein secretion"/>
    <property type="evidence" value="ECO:0007669"/>
    <property type="project" value="InterPro"/>
</dbReference>
<evidence type="ECO:0000256" key="4">
    <source>
        <dbReference type="ARBA" id="ARBA00023136"/>
    </source>
</evidence>
<evidence type="ECO:0000256" key="1">
    <source>
        <dbReference type="ARBA" id="ARBA00004167"/>
    </source>
</evidence>
<dbReference type="GO" id="GO:0005886">
    <property type="term" value="C:plasma membrane"/>
    <property type="evidence" value="ECO:0007669"/>
    <property type="project" value="InterPro"/>
</dbReference>
<comment type="subcellular location">
    <subcellularLocation>
        <location evidence="1">Membrane</location>
        <topology evidence="1">Single-pass membrane protein</topology>
    </subcellularLocation>
</comment>
<proteinExistence type="predicted"/>
<feature type="transmembrane region" description="Helical" evidence="5">
    <location>
        <begin position="7"/>
        <end position="28"/>
    </location>
</feature>
<dbReference type="STRING" id="927665.HMPREF1535_02376"/>
<dbReference type="Pfam" id="PF04357">
    <property type="entry name" value="TamB"/>
    <property type="match status" value="1"/>
</dbReference>
<protein>
    <recommendedName>
        <fullName evidence="6">Translocation and assembly module TamB C-terminal domain-containing protein</fullName>
    </recommendedName>
</protein>
<dbReference type="RefSeq" id="WP_046146202.1">
    <property type="nucleotide sequence ID" value="NZ_KQ033912.1"/>
</dbReference>
<dbReference type="PATRIC" id="fig|927665.4.peg.2443"/>
<keyword evidence="4 5" id="KW-0472">Membrane</keyword>
<organism evidence="7 8">
    <name type="scientific">Parabacteroides goldsteinii DSM 19448 = WAL 12034</name>
    <dbReference type="NCBI Taxonomy" id="927665"/>
    <lineage>
        <taxon>Bacteria</taxon>
        <taxon>Pseudomonadati</taxon>
        <taxon>Bacteroidota</taxon>
        <taxon>Bacteroidia</taxon>
        <taxon>Bacteroidales</taxon>
        <taxon>Tannerellaceae</taxon>
        <taxon>Parabacteroides</taxon>
    </lineage>
</organism>
<evidence type="ECO:0000256" key="2">
    <source>
        <dbReference type="ARBA" id="ARBA00022692"/>
    </source>
</evidence>
<evidence type="ECO:0000313" key="7">
    <source>
        <dbReference type="EMBL" id="KKB56401.1"/>
    </source>
</evidence>
<evidence type="ECO:0000313" key="8">
    <source>
        <dbReference type="Proteomes" id="UP000033047"/>
    </source>
</evidence>
<sequence>MRIWIKRIGIVLLIPVVLILLVSVLLYIPPVQNFAVKQAAYYAGKATGMQIGIERIRLSFPLNLTVRGVEVLTAPTDTLLTLKSLSVNVQALPLLKKEVLVDAINLEGVKVNTGTFIEGMEIKGVLGRLYAKADRINLSKEQVTLNTIDLSDTAITLLLNDTTTKADTTSTPVNWILKLEKINFDRVAFAMQMPADSLRLTTYIDKANLKDGVVDLGTSQYGADLFTLTGSTLGYDGNDQEPVKGFDPSHIALSNVNITLDSLFYGGRDIKARIRELSADDRSGLTITSLTGSLHSDSTTISVPQLLLKTAASEARLLAMVPWSSFDENPEGDMRMLLTASLGKEDVMTFAGALPEDFQKAYPQKPVSLTAGVEGNLSSMLLRQLKAELPGTFRMDVSGTMKALTDSVRRSGKLDLKAKTGNLDFLLTMLPPAERHRYNIPAGLTLTGEAALKNNEYQADLLLKEDKGKVLLTGCFNPAKEAYKADLKVDSLEPVHFMPLDSLYYMSASIQAEGQGFDPFKTSSWAKLDGKLTDIRYGNYNVSDVTLAGSLEKNFVKFDLLSKYPLAKMDMTLNATLQKKEIKAMLIADVENFDIYGMHLMNDSLATSFQLFAEAETDMGKNNLVDVTLGNWELTTTTGIYKPKTLTLHAQSTQDTTRVSFHAGDLGIVLTGNSDLETMTDKFNKISEGLNKQLEKDSMINIPAFKPLLPDMHLAISAGKDNPIYNILQQANVSFNNLNLEAFTSPEEGFRLDAGIYNLMQDTTRIDTVSFAIRQDSLGLLYQTDVIKTKFRQQAPFTAGVKGKVRNTFADAELLYTDGLGKTGILLGLRADKVEEGFNLHLFPDNPILAFRPFKLNPDNYILYKNEKDIAADLRLSGEENASLWIHSLPEKDKMEELHLELSQINLDVISKAFAEIPSMKGILSADMQYAPSDSSFLVVVDANIDNLIYEGGRVGELMFSTVYLPLADNTHQVDMHFFRDQNEVMSATALYKMGKNDHLDGTLDVTHLPLDMVNPFIPDNMAALSGVLEGNMTIKGSSKAPEMNGYIEMDSTSMFVTAVGTSFRVDDKKIVVKENKILFDKYHIHAAGKNPFVIDGTIDFNNPSRMMADLKLNADNMQLLDVKRNKESMVYGKLLVNLASTVKGPLDALMMRGNLQLLGGTNVTYVMKDSPLTVQDRLSDLVTFTSFEDTLVNRRRQEAPLPLGGLDMLLTIRIDQSVRLNADITPDRSSKVELEGGGDLSFQYTPQGEMILNGRYTLSGGIVKYALPVIPLKEFNIENGSYVQWSGDPMDPYLNLTATERIRTNVTLSGQNPRMVNFDVGIALKQQLENLGLQFVLTAPEDQAMQTQLSSLGEDERTKLAVGMIMTGMYLGNSGSGKQNLNMGAALNSFLNSEISNIAGSALKTVDISFGMDTYDENGDGSGGQRTDYNFSFAKRFWNDRIRVVLGGRISTGENASNSSQTQAFIDNVSIEYRLDASGTRYVKLFHDKNYESLLEGEITETGAGIVLRRKMLHLRELFNFKKNRPKPVNEEE</sequence>
<dbReference type="PANTHER" id="PTHR36985">
    <property type="entry name" value="TRANSLOCATION AND ASSEMBLY MODULE SUBUNIT TAMB"/>
    <property type="match status" value="1"/>
</dbReference>
<evidence type="ECO:0000256" key="3">
    <source>
        <dbReference type="ARBA" id="ARBA00022989"/>
    </source>
</evidence>
<name>A0A0F5JEY0_9BACT</name>
<keyword evidence="2 5" id="KW-0812">Transmembrane</keyword>
<dbReference type="EMBL" id="AQHV01000011">
    <property type="protein sequence ID" value="KKB56401.1"/>
    <property type="molecule type" value="Genomic_DNA"/>
</dbReference>
<feature type="domain" description="Translocation and assembly module TamB C-terminal" evidence="6">
    <location>
        <begin position="1088"/>
        <end position="1489"/>
    </location>
</feature>
<evidence type="ECO:0000256" key="5">
    <source>
        <dbReference type="SAM" id="Phobius"/>
    </source>
</evidence>
<accession>A0A0F5JEY0</accession>